<proteinExistence type="predicted"/>
<protein>
    <submittedName>
        <fullName evidence="1">Uncharacterized protein</fullName>
    </submittedName>
</protein>
<dbReference type="AlphaFoldDB" id="A0A388LA22"/>
<dbReference type="Proteomes" id="UP000265515">
    <property type="component" value="Unassembled WGS sequence"/>
</dbReference>
<comment type="caution">
    <text evidence="1">The sequence shown here is derived from an EMBL/GenBank/DDBJ whole genome shotgun (WGS) entry which is preliminary data.</text>
</comment>
<accession>A0A388LA22</accession>
<evidence type="ECO:0000313" key="1">
    <source>
        <dbReference type="EMBL" id="GBG79159.1"/>
    </source>
</evidence>
<sequence>MSMSATQARAALQKMMQYTEEGIHYDDDGELRLLTERLSSYFDVRVNIRASIAANGEESLRARMLLARFTEAHDLRVDNSADTSAYSLRKVVGWMCTEGMSDEGDVDMTKQQKGGTYMPADFKHMLMTQAKKWGMLVEDSKDEMKSGAAEILVLSCLKDIPQAPPQDFQDLPVIFANGVEYVLLDQLVDFMKKKFDDRNVIHEVLHDVTEQALAGKDLINYRVRSLDEDVVWWQENNLRSDDWPEEAHVILWYRDWRTTFADLVYAALHNVETVSCLEIEPPGEGINICGSRTGQLGHHVQTVIRTDKGVDTNGKTRYVIPLSLYSDKTHVDGRQKQTAYPLMMSIADRASDTTLLAYLPVLQHRPRDKGWGLHSTTFKKRKVVILHKALSIVLWSAKEASHDDMIVTTERFGEITVHPFVMNYIQDYPERCALATVKFGVYPTCTVSKDNFDVIADFTKCRRSQTLETQLAANRFNNGDNDIRRAAEARISELNMLKRTAFGDSTGVRILTILN</sequence>
<evidence type="ECO:0000313" key="2">
    <source>
        <dbReference type="Proteomes" id="UP000265515"/>
    </source>
</evidence>
<reference evidence="1 2" key="1">
    <citation type="journal article" date="2018" name="Cell">
        <title>The Chara Genome: Secondary Complexity and Implications for Plant Terrestrialization.</title>
        <authorList>
            <person name="Nishiyama T."/>
            <person name="Sakayama H."/>
            <person name="Vries J.D."/>
            <person name="Buschmann H."/>
            <person name="Saint-Marcoux D."/>
            <person name="Ullrich K.K."/>
            <person name="Haas F.B."/>
            <person name="Vanderstraeten L."/>
            <person name="Becker D."/>
            <person name="Lang D."/>
            <person name="Vosolsobe S."/>
            <person name="Rombauts S."/>
            <person name="Wilhelmsson P.K.I."/>
            <person name="Janitza P."/>
            <person name="Kern R."/>
            <person name="Heyl A."/>
            <person name="Rumpler F."/>
            <person name="Villalobos L.I.A.C."/>
            <person name="Clay J.M."/>
            <person name="Skokan R."/>
            <person name="Toyoda A."/>
            <person name="Suzuki Y."/>
            <person name="Kagoshima H."/>
            <person name="Schijlen E."/>
            <person name="Tajeshwar N."/>
            <person name="Catarino B."/>
            <person name="Hetherington A.J."/>
            <person name="Saltykova A."/>
            <person name="Bonnot C."/>
            <person name="Breuninger H."/>
            <person name="Symeonidi A."/>
            <person name="Radhakrishnan G.V."/>
            <person name="Van Nieuwerburgh F."/>
            <person name="Deforce D."/>
            <person name="Chang C."/>
            <person name="Karol K.G."/>
            <person name="Hedrich R."/>
            <person name="Ulvskov P."/>
            <person name="Glockner G."/>
            <person name="Delwiche C.F."/>
            <person name="Petrasek J."/>
            <person name="Van de Peer Y."/>
            <person name="Friml J."/>
            <person name="Beilby M."/>
            <person name="Dolan L."/>
            <person name="Kohara Y."/>
            <person name="Sugano S."/>
            <person name="Fujiyama A."/>
            <person name="Delaux P.-M."/>
            <person name="Quint M."/>
            <person name="TheiBen G."/>
            <person name="Hagemann M."/>
            <person name="Harholt J."/>
            <person name="Dunand C."/>
            <person name="Zachgo S."/>
            <person name="Langdale J."/>
            <person name="Maumus F."/>
            <person name="Straeten D.V.D."/>
            <person name="Gould S.B."/>
            <person name="Rensing S.A."/>
        </authorList>
    </citation>
    <scope>NUCLEOTIDE SEQUENCE [LARGE SCALE GENOMIC DNA]</scope>
    <source>
        <strain evidence="1 2">S276</strain>
    </source>
</reference>
<dbReference type="Gramene" id="GBG79159">
    <property type="protein sequence ID" value="GBG79159"/>
    <property type="gene ID" value="CBR_g28875"/>
</dbReference>
<dbReference type="Pfam" id="PF18759">
    <property type="entry name" value="Plavaka"/>
    <property type="match status" value="1"/>
</dbReference>
<keyword evidence="2" id="KW-1185">Reference proteome</keyword>
<name>A0A388LA22_CHABU</name>
<dbReference type="EMBL" id="BFEA01000313">
    <property type="protein sequence ID" value="GBG79159.1"/>
    <property type="molecule type" value="Genomic_DNA"/>
</dbReference>
<gene>
    <name evidence="1" type="ORF">CBR_g28875</name>
</gene>
<dbReference type="InterPro" id="IPR041078">
    <property type="entry name" value="Plavaka"/>
</dbReference>
<organism evidence="1 2">
    <name type="scientific">Chara braunii</name>
    <name type="common">Braun's stonewort</name>
    <dbReference type="NCBI Taxonomy" id="69332"/>
    <lineage>
        <taxon>Eukaryota</taxon>
        <taxon>Viridiplantae</taxon>
        <taxon>Streptophyta</taxon>
        <taxon>Charophyceae</taxon>
        <taxon>Charales</taxon>
        <taxon>Characeae</taxon>
        <taxon>Chara</taxon>
    </lineage>
</organism>